<gene>
    <name evidence="1" type="ORF">B5782_1358</name>
</gene>
<reference evidence="1 2" key="1">
    <citation type="submission" date="2017-03" db="EMBL/GenBank/DDBJ databases">
        <title>Maternal inheritance of bifidobacteria.</title>
        <authorList>
            <person name="Lugli G.A."/>
            <person name="Duranti S."/>
            <person name="Milani C."/>
            <person name="Mancabelli L."/>
        </authorList>
    </citation>
    <scope>NUCLEOTIDE SEQUENCE [LARGE SCALE GENOMIC DNA]</scope>
    <source>
        <strain evidence="1 2">1899B</strain>
    </source>
</reference>
<dbReference type="AlphaFoldDB" id="A0A1V8PMU7"/>
<organism evidence="1 2">
    <name type="scientific">Bifidobacterium catenulatum</name>
    <dbReference type="NCBI Taxonomy" id="1686"/>
    <lineage>
        <taxon>Bacteria</taxon>
        <taxon>Bacillati</taxon>
        <taxon>Actinomycetota</taxon>
        <taxon>Actinomycetes</taxon>
        <taxon>Bifidobacteriales</taxon>
        <taxon>Bifidobacteriaceae</taxon>
        <taxon>Bifidobacterium</taxon>
    </lineage>
</organism>
<name>A0A1V8PMU7_9BIFI</name>
<protein>
    <submittedName>
        <fullName evidence="1">Uncharacterized protein</fullName>
    </submittedName>
</protein>
<accession>A0A1V8PMU7</accession>
<comment type="caution">
    <text evidence="1">The sequence shown here is derived from an EMBL/GenBank/DDBJ whole genome shotgun (WGS) entry which is preliminary data.</text>
</comment>
<proteinExistence type="predicted"/>
<evidence type="ECO:0000313" key="2">
    <source>
        <dbReference type="Proteomes" id="UP000192666"/>
    </source>
</evidence>
<dbReference type="Proteomes" id="UP000192666">
    <property type="component" value="Unassembled WGS sequence"/>
</dbReference>
<sequence length="39" mass="4503">MQNVSLSSRRAWIEIVKLQSLDAHVPQSLSSRRAWIEIP</sequence>
<dbReference type="EMBL" id="NAQA01000005">
    <property type="protein sequence ID" value="OQM49917.1"/>
    <property type="molecule type" value="Genomic_DNA"/>
</dbReference>
<evidence type="ECO:0000313" key="1">
    <source>
        <dbReference type="EMBL" id="OQM49917.1"/>
    </source>
</evidence>